<proteinExistence type="inferred from homology"/>
<dbReference type="Pfam" id="PF05368">
    <property type="entry name" value="NmrA"/>
    <property type="match status" value="1"/>
</dbReference>
<comment type="similarity">
    <text evidence="1">Belongs to the NmrA-type oxidoreductase family.</text>
</comment>
<dbReference type="Gene3D" id="3.40.50.720">
    <property type="entry name" value="NAD(P)-binding Rossmann-like Domain"/>
    <property type="match status" value="1"/>
</dbReference>
<keyword evidence="2" id="KW-0521">NADP</keyword>
<dbReference type="SUPFAM" id="SSF51735">
    <property type="entry name" value="NAD(P)-binding Rossmann-fold domains"/>
    <property type="match status" value="1"/>
</dbReference>
<dbReference type="InterPro" id="IPR036291">
    <property type="entry name" value="NAD(P)-bd_dom_sf"/>
</dbReference>
<comment type="caution">
    <text evidence="4">The sequence shown here is derived from an EMBL/GenBank/DDBJ whole genome shotgun (WGS) entry which is preliminary data.</text>
</comment>
<dbReference type="InterPro" id="IPR051164">
    <property type="entry name" value="NmrA-like_oxidored"/>
</dbReference>
<protein>
    <recommendedName>
        <fullName evidence="3">NmrA-like domain-containing protein</fullName>
    </recommendedName>
</protein>
<dbReference type="GO" id="GO:0005634">
    <property type="term" value="C:nucleus"/>
    <property type="evidence" value="ECO:0007669"/>
    <property type="project" value="TreeGrafter"/>
</dbReference>
<accession>A0AAD7CWE4</accession>
<dbReference type="AlphaFoldDB" id="A0AAD7CWE4"/>
<gene>
    <name evidence="4" type="ORF">B0H17DRAFT_1019278</name>
</gene>
<evidence type="ECO:0000256" key="2">
    <source>
        <dbReference type="ARBA" id="ARBA00022857"/>
    </source>
</evidence>
<name>A0AAD7CWE4_MYCRO</name>
<dbReference type="InterPro" id="IPR008030">
    <property type="entry name" value="NmrA-like"/>
</dbReference>
<sequence>MPTLSIFGATGTQGSAVLSAVLADGAFTPRAVTRNPESDSAKALKAKGVEVVKGDLFDVESLKEAIKGSDAVFGVTNFWDPAVFPGTPNGSGEIVQGKNLVDAAKAVGVKFFVWSGLPSSTALSNGKHSKVYHFDSKAEIWEYLKSSGVPCAAVDTGYFADNLVGYASILWALQKTNTGYTIPVAKYSPTSTQTFTWVANDLGPSVVALLKNYGDSTKNILGKAFPVVTFIETYPAVANKISAAIGKEVTFVSIDTTGLEELDVMYAYQSDCGLYKDTPVPNPDLVALGAKFGTLEDFISSEIVPHFS</sequence>
<dbReference type="Proteomes" id="UP001221757">
    <property type="component" value="Unassembled WGS sequence"/>
</dbReference>
<evidence type="ECO:0000256" key="1">
    <source>
        <dbReference type="ARBA" id="ARBA00006328"/>
    </source>
</evidence>
<organism evidence="4 5">
    <name type="scientific">Mycena rosella</name>
    <name type="common">Pink bonnet</name>
    <name type="synonym">Agaricus rosellus</name>
    <dbReference type="NCBI Taxonomy" id="1033263"/>
    <lineage>
        <taxon>Eukaryota</taxon>
        <taxon>Fungi</taxon>
        <taxon>Dikarya</taxon>
        <taxon>Basidiomycota</taxon>
        <taxon>Agaricomycotina</taxon>
        <taxon>Agaricomycetes</taxon>
        <taxon>Agaricomycetidae</taxon>
        <taxon>Agaricales</taxon>
        <taxon>Marasmiineae</taxon>
        <taxon>Mycenaceae</taxon>
        <taxon>Mycena</taxon>
    </lineage>
</organism>
<keyword evidence="5" id="KW-1185">Reference proteome</keyword>
<dbReference type="PANTHER" id="PTHR42748">
    <property type="entry name" value="NITROGEN METABOLITE REPRESSION PROTEIN NMRA FAMILY MEMBER"/>
    <property type="match status" value="1"/>
</dbReference>
<evidence type="ECO:0000259" key="3">
    <source>
        <dbReference type="Pfam" id="PF05368"/>
    </source>
</evidence>
<dbReference type="PANTHER" id="PTHR42748:SF7">
    <property type="entry name" value="NMRA LIKE REDOX SENSOR 1-RELATED"/>
    <property type="match status" value="1"/>
</dbReference>
<evidence type="ECO:0000313" key="5">
    <source>
        <dbReference type="Proteomes" id="UP001221757"/>
    </source>
</evidence>
<dbReference type="Gene3D" id="3.90.25.10">
    <property type="entry name" value="UDP-galactose 4-epimerase, domain 1"/>
    <property type="match status" value="1"/>
</dbReference>
<dbReference type="EMBL" id="JARKIE010000215">
    <property type="protein sequence ID" value="KAJ7665590.1"/>
    <property type="molecule type" value="Genomic_DNA"/>
</dbReference>
<evidence type="ECO:0000313" key="4">
    <source>
        <dbReference type="EMBL" id="KAJ7665590.1"/>
    </source>
</evidence>
<feature type="domain" description="NmrA-like" evidence="3">
    <location>
        <begin position="3"/>
        <end position="263"/>
    </location>
</feature>
<dbReference type="CDD" id="cd05251">
    <property type="entry name" value="NmrA_like_SDR_a"/>
    <property type="match status" value="1"/>
</dbReference>
<reference evidence="4" key="1">
    <citation type="submission" date="2023-03" db="EMBL/GenBank/DDBJ databases">
        <title>Massive genome expansion in bonnet fungi (Mycena s.s.) driven by repeated elements and novel gene families across ecological guilds.</title>
        <authorList>
            <consortium name="Lawrence Berkeley National Laboratory"/>
            <person name="Harder C.B."/>
            <person name="Miyauchi S."/>
            <person name="Viragh M."/>
            <person name="Kuo A."/>
            <person name="Thoen E."/>
            <person name="Andreopoulos B."/>
            <person name="Lu D."/>
            <person name="Skrede I."/>
            <person name="Drula E."/>
            <person name="Henrissat B."/>
            <person name="Morin E."/>
            <person name="Kohler A."/>
            <person name="Barry K."/>
            <person name="LaButti K."/>
            <person name="Morin E."/>
            <person name="Salamov A."/>
            <person name="Lipzen A."/>
            <person name="Mereny Z."/>
            <person name="Hegedus B."/>
            <person name="Baldrian P."/>
            <person name="Stursova M."/>
            <person name="Weitz H."/>
            <person name="Taylor A."/>
            <person name="Grigoriev I.V."/>
            <person name="Nagy L.G."/>
            <person name="Martin F."/>
            <person name="Kauserud H."/>
        </authorList>
    </citation>
    <scope>NUCLEOTIDE SEQUENCE</scope>
    <source>
        <strain evidence="4">CBHHK067</strain>
    </source>
</reference>